<dbReference type="InterPro" id="IPR004524">
    <property type="entry name" value="Asp-tRNA-ligase_1"/>
</dbReference>
<dbReference type="SUPFAM" id="SSF50249">
    <property type="entry name" value="Nucleic acid-binding proteins"/>
    <property type="match status" value="1"/>
</dbReference>
<dbReference type="GO" id="GO:0004815">
    <property type="term" value="F:aspartate-tRNA ligase activity"/>
    <property type="evidence" value="ECO:0007669"/>
    <property type="project" value="TreeGrafter"/>
</dbReference>
<organism evidence="8 9">
    <name type="scientific">Byssochlamys spectabilis</name>
    <name type="common">Paecilomyces variotii</name>
    <dbReference type="NCBI Taxonomy" id="264951"/>
    <lineage>
        <taxon>Eukaryota</taxon>
        <taxon>Fungi</taxon>
        <taxon>Dikarya</taxon>
        <taxon>Ascomycota</taxon>
        <taxon>Pezizomycotina</taxon>
        <taxon>Eurotiomycetes</taxon>
        <taxon>Eurotiomycetidae</taxon>
        <taxon>Eurotiales</taxon>
        <taxon>Thermoascaceae</taxon>
        <taxon>Paecilomyces</taxon>
    </lineage>
</organism>
<keyword evidence="5" id="KW-0648">Protein biosynthesis</keyword>
<name>A0A443I3S8_BYSSP</name>
<dbReference type="Gene3D" id="2.40.50.140">
    <property type="entry name" value="Nucleic acid-binding proteins"/>
    <property type="match status" value="1"/>
</dbReference>
<proteinExistence type="inferred from homology"/>
<dbReference type="PRINTS" id="PR01042">
    <property type="entry name" value="TRNASYNTHASP"/>
</dbReference>
<accession>A0A443I3S8</accession>
<evidence type="ECO:0000259" key="7">
    <source>
        <dbReference type="PROSITE" id="PS50862"/>
    </source>
</evidence>
<comment type="similarity">
    <text evidence="1">Belongs to the class-II aminoacyl-tRNA synthetase family. Type 1 subfamily.</text>
</comment>
<dbReference type="GeneID" id="39595125"/>
<dbReference type="CDD" id="cd04321">
    <property type="entry name" value="ScAspRS_mt_like_N"/>
    <property type="match status" value="1"/>
</dbReference>
<reference evidence="8 9" key="1">
    <citation type="journal article" date="2018" name="Front. Microbiol.">
        <title>Genomic and genetic insights into a cosmopolitan fungus, Paecilomyces variotii (Eurotiales).</title>
        <authorList>
            <person name="Urquhart A.S."/>
            <person name="Mondo S.J."/>
            <person name="Makela M.R."/>
            <person name="Hane J.K."/>
            <person name="Wiebenga A."/>
            <person name="He G."/>
            <person name="Mihaltcheva S."/>
            <person name="Pangilinan J."/>
            <person name="Lipzen A."/>
            <person name="Barry K."/>
            <person name="de Vries R.P."/>
            <person name="Grigoriev I.V."/>
            <person name="Idnurm A."/>
        </authorList>
    </citation>
    <scope>NUCLEOTIDE SEQUENCE [LARGE SCALE GENOMIC DNA]</scope>
    <source>
        <strain evidence="8 9">CBS 101075</strain>
    </source>
</reference>
<dbReference type="Gene3D" id="3.30.1360.30">
    <property type="entry name" value="GAD-like domain"/>
    <property type="match status" value="1"/>
</dbReference>
<evidence type="ECO:0000256" key="5">
    <source>
        <dbReference type="ARBA" id="ARBA00022917"/>
    </source>
</evidence>
<dbReference type="InterPro" id="IPR012340">
    <property type="entry name" value="NA-bd_OB-fold"/>
</dbReference>
<comment type="caution">
    <text evidence="8">The sequence shown here is derived from an EMBL/GenBank/DDBJ whole genome shotgun (WGS) entry which is preliminary data.</text>
</comment>
<dbReference type="NCBIfam" id="TIGR00459">
    <property type="entry name" value="aspS_bact"/>
    <property type="match status" value="1"/>
</dbReference>
<dbReference type="InterPro" id="IPR004364">
    <property type="entry name" value="Aa-tRNA-synt_II"/>
</dbReference>
<sequence>MLLSSVGRSSLRLRAAPRESYIEISNYIRGRRTGLVSAVRNRPQQLRQFYVRQCLYDQPHIESSRQPFLEQYKNAVEFPRATYNFQTFLSEASPGQEVVLHGYLGNRVDLSKKLSFVRLTDPTMKQNIQIVASAKSGAFEKLRSIAMNSPVAVRGIVQQKKGSKSERDSPDTEKIEAWEINLEEIHALNDFPKDIIMTSETVFPPEQRYLQLRTDGDLREALRFRAQVRNICKEELDQCQPPFVEIETPLLFKSTPEGAREFLVPTRRRGMAYALPQSPQQYKQILMASGIPRYYQFARCFRDEDLRADRQPEFTQLDLEMSFATGEDVMTVIEGVIRKLWSTLMKDPVPSGPFRRMPYQEAMRRYGSDKPDTRIGMEIAPIDYLLPVDLVSKITPLVDPIVEVFKFEGNDNDPKETHRFITEFLDSPAGAPFNDNPEGGPGIFIYDAKKPLCGLQPFGFEAAERIEEMLEPDHGDLIVLQARKRAPFSGGSTPIGDLRRALYTASVKKGFKPAVQGFDFFWVVDFPLFSPSTDAEPGQGGAAGISSTHHPFTAPKTAADVDMLLTDPTQVVADHYDLVVNGVELGGGSRRIHDAKVQEFILRDILKMPAERLADFSHLLEALRAGCPPHAGIALGFDRLVAVMLGKDSVRDVIAFPKTGKGEDPMVKAPTPMTEESLETYHLRLRDE</sequence>
<dbReference type="PROSITE" id="PS50862">
    <property type="entry name" value="AA_TRNA_LIGASE_II"/>
    <property type="match status" value="1"/>
</dbReference>
<dbReference type="GO" id="GO:0006422">
    <property type="term" value="P:aspartyl-tRNA aminoacylation"/>
    <property type="evidence" value="ECO:0007669"/>
    <property type="project" value="TreeGrafter"/>
</dbReference>
<dbReference type="Gene3D" id="3.30.930.10">
    <property type="entry name" value="Bira Bifunctional Protein, Domain 2"/>
    <property type="match status" value="1"/>
</dbReference>
<evidence type="ECO:0000256" key="6">
    <source>
        <dbReference type="ARBA" id="ARBA00023146"/>
    </source>
</evidence>
<dbReference type="Proteomes" id="UP000283841">
    <property type="component" value="Unassembled WGS sequence"/>
</dbReference>
<gene>
    <name evidence="8" type="ORF">C8Q69DRAFT_179018</name>
</gene>
<keyword evidence="4" id="KW-0067">ATP-binding</keyword>
<dbReference type="InterPro" id="IPR002312">
    <property type="entry name" value="Asp/Asn-tRNA-synth_IIb"/>
</dbReference>
<dbReference type="InterPro" id="IPR004115">
    <property type="entry name" value="GAD-like_sf"/>
</dbReference>
<feature type="domain" description="Aminoacyl-transfer RNA synthetases class-II family profile" evidence="7">
    <location>
        <begin position="228"/>
        <end position="657"/>
    </location>
</feature>
<evidence type="ECO:0000256" key="2">
    <source>
        <dbReference type="ARBA" id="ARBA00022598"/>
    </source>
</evidence>
<dbReference type="STRING" id="264951.A0A443I3S8"/>
<keyword evidence="6 8" id="KW-0030">Aminoacyl-tRNA synthetase</keyword>
<dbReference type="AlphaFoldDB" id="A0A443I3S8"/>
<dbReference type="RefSeq" id="XP_028488306.1">
    <property type="nucleotide sequence ID" value="XM_028625848.1"/>
</dbReference>
<dbReference type="NCBIfam" id="NF001750">
    <property type="entry name" value="PRK00476.1"/>
    <property type="match status" value="1"/>
</dbReference>
<dbReference type="InterPro" id="IPR006195">
    <property type="entry name" value="aa-tRNA-synth_II"/>
</dbReference>
<dbReference type="GO" id="GO:0005524">
    <property type="term" value="F:ATP binding"/>
    <property type="evidence" value="ECO:0007669"/>
    <property type="project" value="UniProtKB-KW"/>
</dbReference>
<protein>
    <submittedName>
        <fullName evidence="8">Putative aspartyl-tRNA synthetase</fullName>
    </submittedName>
</protein>
<evidence type="ECO:0000256" key="4">
    <source>
        <dbReference type="ARBA" id="ARBA00022840"/>
    </source>
</evidence>
<keyword evidence="9" id="KW-1185">Reference proteome</keyword>
<dbReference type="SUPFAM" id="SSF55681">
    <property type="entry name" value="Class II aaRS and biotin synthetases"/>
    <property type="match status" value="1"/>
</dbReference>
<dbReference type="PANTHER" id="PTHR22594">
    <property type="entry name" value="ASPARTYL/LYSYL-TRNA SYNTHETASE"/>
    <property type="match status" value="1"/>
</dbReference>
<keyword evidence="3" id="KW-0547">Nucleotide-binding</keyword>
<dbReference type="Pfam" id="PF00152">
    <property type="entry name" value="tRNA-synt_2"/>
    <property type="match status" value="1"/>
</dbReference>
<evidence type="ECO:0000256" key="3">
    <source>
        <dbReference type="ARBA" id="ARBA00022741"/>
    </source>
</evidence>
<evidence type="ECO:0000256" key="1">
    <source>
        <dbReference type="ARBA" id="ARBA00006303"/>
    </source>
</evidence>
<dbReference type="EMBL" id="RCNU01000002">
    <property type="protein sequence ID" value="RWQ98661.1"/>
    <property type="molecule type" value="Genomic_DNA"/>
</dbReference>
<evidence type="ECO:0000313" key="8">
    <source>
        <dbReference type="EMBL" id="RWQ98661.1"/>
    </source>
</evidence>
<dbReference type="InterPro" id="IPR045864">
    <property type="entry name" value="aa-tRNA-synth_II/BPL/LPL"/>
</dbReference>
<evidence type="ECO:0000313" key="9">
    <source>
        <dbReference type="Proteomes" id="UP000283841"/>
    </source>
</evidence>
<dbReference type="HAMAP" id="MF_00044">
    <property type="entry name" value="Asp_tRNA_synth_type1"/>
    <property type="match status" value="1"/>
</dbReference>
<dbReference type="GO" id="GO:0005739">
    <property type="term" value="C:mitochondrion"/>
    <property type="evidence" value="ECO:0007669"/>
    <property type="project" value="TreeGrafter"/>
</dbReference>
<dbReference type="PANTHER" id="PTHR22594:SF5">
    <property type="entry name" value="ASPARTATE--TRNA LIGASE, MITOCHONDRIAL"/>
    <property type="match status" value="1"/>
</dbReference>
<dbReference type="VEuPathDB" id="FungiDB:C8Q69DRAFT_179018"/>
<keyword evidence="2" id="KW-0436">Ligase</keyword>